<dbReference type="Proteomes" id="UP000002383">
    <property type="component" value="Chromosome"/>
</dbReference>
<accession>B8GSI3</accession>
<gene>
    <name evidence="1" type="ordered locus">Tgr7_1805</name>
</gene>
<keyword evidence="2" id="KW-1185">Reference proteome</keyword>
<dbReference type="AlphaFoldDB" id="B8GSI3"/>
<sequence length="80" mass="9140">MSNVIQLTRERIVEHQNRLLRRRAGISPEALLMCTIYLSKVNTTIDDPHVIIRRCVAHGIDFEEVAGNPEWIEVVANMEG</sequence>
<evidence type="ECO:0000313" key="2">
    <source>
        <dbReference type="Proteomes" id="UP000002383"/>
    </source>
</evidence>
<name>B8GSI3_THISH</name>
<proteinExistence type="predicted"/>
<protein>
    <submittedName>
        <fullName evidence="1">Uncharacterized protein</fullName>
    </submittedName>
</protein>
<reference evidence="1 2" key="1">
    <citation type="journal article" date="2011" name="Stand. Genomic Sci.">
        <title>Complete genome sequence of 'Thioalkalivibrio sulfidophilus' HL-EbGr7.</title>
        <authorList>
            <person name="Muyzer G."/>
            <person name="Sorokin D.Y."/>
            <person name="Mavromatis K."/>
            <person name="Lapidus A."/>
            <person name="Clum A."/>
            <person name="Ivanova N."/>
            <person name="Pati A."/>
            <person name="d'Haeseleer P."/>
            <person name="Woyke T."/>
            <person name="Kyrpides N.C."/>
        </authorList>
    </citation>
    <scope>NUCLEOTIDE SEQUENCE [LARGE SCALE GENOMIC DNA]</scope>
    <source>
        <strain evidence="1 2">HL-EbGR7</strain>
    </source>
</reference>
<dbReference type="HOGENOM" id="CLU_2588645_0_0_6"/>
<evidence type="ECO:0000313" key="1">
    <source>
        <dbReference type="EMBL" id="ACL72887.1"/>
    </source>
</evidence>
<organism evidence="1 2">
    <name type="scientific">Thioalkalivibrio sulfidiphilus (strain HL-EbGR7)</name>
    <dbReference type="NCBI Taxonomy" id="396588"/>
    <lineage>
        <taxon>Bacteria</taxon>
        <taxon>Pseudomonadati</taxon>
        <taxon>Pseudomonadota</taxon>
        <taxon>Gammaproteobacteria</taxon>
        <taxon>Chromatiales</taxon>
        <taxon>Ectothiorhodospiraceae</taxon>
        <taxon>Thioalkalivibrio</taxon>
    </lineage>
</organism>
<dbReference type="RefSeq" id="WP_012638369.1">
    <property type="nucleotide sequence ID" value="NC_011901.1"/>
</dbReference>
<dbReference type="KEGG" id="tgr:Tgr7_1805"/>
<dbReference type="EMBL" id="CP001339">
    <property type="protein sequence ID" value="ACL72887.1"/>
    <property type="molecule type" value="Genomic_DNA"/>
</dbReference>